<dbReference type="Pfam" id="PF17864">
    <property type="entry name" value="AAA_lid_4"/>
    <property type="match status" value="1"/>
</dbReference>
<dbReference type="GO" id="GO:0005524">
    <property type="term" value="F:ATP binding"/>
    <property type="evidence" value="ECO:0007669"/>
    <property type="project" value="UniProtKB-UniRule"/>
</dbReference>
<evidence type="ECO:0000256" key="4">
    <source>
        <dbReference type="ARBA" id="ARBA00022801"/>
    </source>
</evidence>
<keyword evidence="7 9" id="KW-0233">DNA recombination</keyword>
<evidence type="ECO:0000256" key="1">
    <source>
        <dbReference type="ARBA" id="ARBA00022490"/>
    </source>
</evidence>
<dbReference type="HAMAP" id="MF_00016">
    <property type="entry name" value="DNA_HJ_migration_RuvB"/>
    <property type="match status" value="1"/>
</dbReference>
<dbReference type="NCBIfam" id="NF000868">
    <property type="entry name" value="PRK00080.1"/>
    <property type="match status" value="1"/>
</dbReference>
<keyword evidence="3 9" id="KW-0227">DNA damage</keyword>
<dbReference type="InterPro" id="IPR004605">
    <property type="entry name" value="DNA_helicase_Holl-junc_RuvB"/>
</dbReference>
<feature type="binding site" evidence="9">
    <location>
        <position position="81"/>
    </location>
    <ligand>
        <name>ATP</name>
        <dbReference type="ChEBI" id="CHEBI:30616"/>
    </ligand>
</feature>
<feature type="binding site" evidence="9">
    <location>
        <position position="334"/>
    </location>
    <ligand>
        <name>DNA</name>
        <dbReference type="ChEBI" id="CHEBI:16991"/>
    </ligand>
</feature>
<dbReference type="EMBL" id="FR695868">
    <property type="protein sequence ID" value="CBX28463.1"/>
    <property type="molecule type" value="Genomic_DNA"/>
</dbReference>
<evidence type="ECO:0000256" key="2">
    <source>
        <dbReference type="ARBA" id="ARBA00022741"/>
    </source>
</evidence>
<dbReference type="Gene3D" id="1.10.10.10">
    <property type="entry name" value="Winged helix-like DNA-binding domain superfamily/Winged helix DNA-binding domain"/>
    <property type="match status" value="1"/>
</dbReference>
<feature type="binding site" evidence="9">
    <location>
        <position position="190"/>
    </location>
    <ligand>
        <name>ATP</name>
        <dbReference type="ChEBI" id="CHEBI:30616"/>
    </ligand>
</feature>
<keyword evidence="5 9" id="KW-0067">ATP-binding</keyword>
<feature type="region of interest" description="Small ATPAse domain (RuvB-S)" evidence="9">
    <location>
        <begin position="201"/>
        <end position="271"/>
    </location>
</feature>
<dbReference type="SUPFAM" id="SSF52540">
    <property type="entry name" value="P-loop containing nucleoside triphosphate hydrolases"/>
    <property type="match status" value="1"/>
</dbReference>
<dbReference type="InterPro" id="IPR041445">
    <property type="entry name" value="AAA_lid_4"/>
</dbReference>
<dbReference type="GO" id="GO:0006310">
    <property type="term" value="P:DNA recombination"/>
    <property type="evidence" value="ECO:0007669"/>
    <property type="project" value="UniProtKB-UniRule"/>
</dbReference>
<feature type="binding site" evidence="9">
    <location>
        <position position="85"/>
    </location>
    <ligand>
        <name>ATP</name>
        <dbReference type="ChEBI" id="CHEBI:30616"/>
    </ligand>
</feature>
<comment type="domain">
    <text evidence="9">Has 3 domains, the large (RuvB-L) and small ATPase (RuvB-S) domains and the C-terminal head (RuvB-H) domain. The head domain binds DNA, while the ATPase domains jointly bind ATP, ADP or are empty depending on the state of the subunit in the translocation cycle. During a single DNA translocation step the structure of each domain remains the same, but their relative positions change.</text>
</comment>
<dbReference type="InterPro" id="IPR027417">
    <property type="entry name" value="P-loop_NTPase"/>
</dbReference>
<comment type="similarity">
    <text evidence="9">Belongs to the RuvB family.</text>
</comment>
<dbReference type="GO" id="GO:0048476">
    <property type="term" value="C:Holliday junction resolvase complex"/>
    <property type="evidence" value="ECO:0007669"/>
    <property type="project" value="UniProtKB-UniRule"/>
</dbReference>
<feature type="binding site" evidence="9">
    <location>
        <position position="85"/>
    </location>
    <ligand>
        <name>Mg(2+)</name>
        <dbReference type="ChEBI" id="CHEBI:18420"/>
    </ligand>
</feature>
<proteinExistence type="inferred from homology"/>
<feature type="binding site" evidence="9">
    <location>
        <position position="40"/>
    </location>
    <ligand>
        <name>ATP</name>
        <dbReference type="ChEBI" id="CHEBI:30616"/>
    </ligand>
</feature>
<dbReference type="GO" id="GO:0000400">
    <property type="term" value="F:four-way junction DNA binding"/>
    <property type="evidence" value="ECO:0007669"/>
    <property type="project" value="UniProtKB-UniRule"/>
</dbReference>
<evidence type="ECO:0000256" key="5">
    <source>
        <dbReference type="ARBA" id="ARBA00022840"/>
    </source>
</evidence>
<keyword evidence="6 9" id="KW-0238">DNA-binding</keyword>
<feature type="binding site" evidence="9">
    <location>
        <position position="237"/>
    </location>
    <ligand>
        <name>ATP</name>
        <dbReference type="ChEBI" id="CHEBI:30616"/>
    </ligand>
</feature>
<feature type="binding site" evidence="9">
    <location>
        <begin position="147"/>
        <end position="149"/>
    </location>
    <ligand>
        <name>ATP</name>
        <dbReference type="ChEBI" id="CHEBI:30616"/>
    </ligand>
</feature>
<feature type="binding site" evidence="9">
    <location>
        <position position="86"/>
    </location>
    <ligand>
        <name>ATP</name>
        <dbReference type="ChEBI" id="CHEBI:30616"/>
    </ligand>
</feature>
<dbReference type="Gene3D" id="3.40.50.300">
    <property type="entry name" value="P-loop containing nucleotide triphosphate hydrolases"/>
    <property type="match status" value="1"/>
</dbReference>
<dbReference type="Pfam" id="PF05496">
    <property type="entry name" value="RuvB_N"/>
    <property type="match status" value="1"/>
</dbReference>
<dbReference type="GO" id="GO:0016887">
    <property type="term" value="F:ATP hydrolysis activity"/>
    <property type="evidence" value="ECO:0007669"/>
    <property type="project" value="RHEA"/>
</dbReference>
<dbReference type="Gene3D" id="1.10.8.60">
    <property type="match status" value="1"/>
</dbReference>
<evidence type="ECO:0000256" key="9">
    <source>
        <dbReference type="HAMAP-Rule" id="MF_00016"/>
    </source>
</evidence>
<keyword evidence="4 9" id="KW-0378">Hydrolase</keyword>
<keyword evidence="1 9" id="KW-0963">Cytoplasm</keyword>
<keyword evidence="8 9" id="KW-0234">DNA repair</keyword>
<dbReference type="NCBIfam" id="TIGR00635">
    <property type="entry name" value="ruvB"/>
    <property type="match status" value="1"/>
</dbReference>
<comment type="subunit">
    <text evidence="9">Homohexamer. Forms an RuvA(8)-RuvB(12)-Holliday junction (HJ) complex. HJ DNA is sandwiched between 2 RuvA tetramers; dsDNA enters through RuvA and exits via RuvB. An RuvB hexamer assembles on each DNA strand where it exits the tetramer. Each RuvB hexamer is contacted by two RuvA subunits (via domain III) on 2 adjacent RuvB subunits; this complex drives branch migration. In the full resolvosome a probable DNA-RuvA(4)-RuvB(12)-RuvC(2) complex forms which resolves the HJ.</text>
</comment>
<dbReference type="GO" id="GO:0006281">
    <property type="term" value="P:DNA repair"/>
    <property type="evidence" value="ECO:0007669"/>
    <property type="project" value="UniProtKB-UniRule"/>
</dbReference>
<organism evidence="11">
    <name type="scientific">uncultured Desulfobacterium sp</name>
    <dbReference type="NCBI Taxonomy" id="201089"/>
    <lineage>
        <taxon>Bacteria</taxon>
        <taxon>Pseudomonadati</taxon>
        <taxon>Thermodesulfobacteriota</taxon>
        <taxon>Desulfobacteria</taxon>
        <taxon>Desulfobacterales</taxon>
        <taxon>Desulfobacteriaceae</taxon>
        <taxon>Desulfobacterium</taxon>
        <taxon>environmental samples</taxon>
    </lineage>
</organism>
<feature type="region of interest" description="Head domain (RuvB-H)" evidence="9">
    <location>
        <begin position="274"/>
        <end position="352"/>
    </location>
</feature>
<dbReference type="PANTHER" id="PTHR42848:SF1">
    <property type="entry name" value="HOLLIDAY JUNCTION BRANCH MIGRATION COMPLEX SUBUNIT RUVB"/>
    <property type="match status" value="1"/>
</dbReference>
<dbReference type="AlphaFoldDB" id="E1YD19"/>
<dbReference type="SUPFAM" id="SSF46785">
    <property type="entry name" value="Winged helix' DNA-binding domain"/>
    <property type="match status" value="1"/>
</dbReference>
<dbReference type="PANTHER" id="PTHR42848">
    <property type="match status" value="1"/>
</dbReference>
<comment type="caution">
    <text evidence="9">Lacks conserved residue(s) required for the propagation of feature annotation.</text>
</comment>
<keyword evidence="11" id="KW-0347">Helicase</keyword>
<feature type="binding site" evidence="9">
    <location>
        <position position="84"/>
    </location>
    <ligand>
        <name>ATP</name>
        <dbReference type="ChEBI" id="CHEBI:30616"/>
    </ligand>
</feature>
<dbReference type="InterPro" id="IPR008824">
    <property type="entry name" value="RuvB-like_N"/>
</dbReference>
<dbReference type="InterPro" id="IPR003593">
    <property type="entry name" value="AAA+_ATPase"/>
</dbReference>
<comment type="catalytic activity">
    <reaction evidence="9">
        <text>ATP + H2O = ADP + phosphate + H(+)</text>
        <dbReference type="Rhea" id="RHEA:13065"/>
        <dbReference type="ChEBI" id="CHEBI:15377"/>
        <dbReference type="ChEBI" id="CHEBI:15378"/>
        <dbReference type="ChEBI" id="CHEBI:30616"/>
        <dbReference type="ChEBI" id="CHEBI:43474"/>
        <dbReference type="ChEBI" id="CHEBI:456216"/>
    </reaction>
</comment>
<feature type="domain" description="AAA+ ATPase" evidence="10">
    <location>
        <begin position="70"/>
        <end position="197"/>
    </location>
</feature>
<evidence type="ECO:0000313" key="11">
    <source>
        <dbReference type="EMBL" id="CBX28463.1"/>
    </source>
</evidence>
<dbReference type="InterPro" id="IPR008823">
    <property type="entry name" value="RuvB_wg_C"/>
</dbReference>
<comment type="function">
    <text evidence="9">The RuvA-RuvB-RuvC complex processes Holliday junction (HJ) DNA during genetic recombination and DNA repair, while the RuvA-RuvB complex plays an important role in the rescue of blocked DNA replication forks via replication fork reversal (RFR). RuvA specifically binds to HJ cruciform DNA, conferring on it an open structure. The RuvB hexamer acts as an ATP-dependent pump, pulling dsDNA into and through the RuvAB complex. RuvB forms 2 homohexamers on either side of HJ DNA bound by 1 or 2 RuvA tetramers; 4 subunits per hexamer contact DNA at a time. Coordinated motions by a converter formed by DNA-disengaged RuvB subunits stimulates ATP hydrolysis and nucleotide exchange. Immobilization of the converter enables RuvB to convert the ATP-contained energy into a lever motion, pulling 2 nucleotides of DNA out of the RuvA tetramer per ATP hydrolyzed, thus driving DNA branch migration. The RuvB motors rotate together with the DNA substrate, which together with the progressing nucleotide cycle form the mechanistic basis for DNA recombination by continuous HJ branch migration. Branch migration allows RuvC to scan DNA until it finds its consensus sequence, where it cleaves and resolves cruciform DNA.</text>
</comment>
<dbReference type="GO" id="GO:0005737">
    <property type="term" value="C:cytoplasm"/>
    <property type="evidence" value="ECO:0007669"/>
    <property type="project" value="UniProtKB-SubCell"/>
</dbReference>
<gene>
    <name evidence="9" type="primary">ruvB</name>
    <name evidence="11" type="ORF">N47_G37870</name>
</gene>
<evidence type="ECO:0000259" key="10">
    <source>
        <dbReference type="SMART" id="SM00382"/>
    </source>
</evidence>
<evidence type="ECO:0000256" key="6">
    <source>
        <dbReference type="ARBA" id="ARBA00023125"/>
    </source>
</evidence>
<dbReference type="Pfam" id="PF05491">
    <property type="entry name" value="WHD_RuvB"/>
    <property type="match status" value="1"/>
</dbReference>
<keyword evidence="2 9" id="KW-0547">Nucleotide-binding</keyword>
<accession>E1YD19</accession>
<name>E1YD19_9BACT</name>
<evidence type="ECO:0000256" key="7">
    <source>
        <dbReference type="ARBA" id="ARBA00023172"/>
    </source>
</evidence>
<sequence length="352" mass="39248">MPWRKNLMSDDILTYSSGDNEILSGSCLSVDTEPEILSLRPESMSDYIGQKEVVETLKIAIQAAKQRGEPIDHVLLHGPPGLGKTTLAHIIANETGANLTVTSGPALEKGGDLVGILTHLEEGDILFIDEIHRIPKVVEEFMYPAMEDFAIDFVFDKGVNARSHKYRLKHFVLVGATTRVGLLSSPLRDRFGIFRTLDFYTESDLMIIVSRSADLLKIKIEEDAAYELSRRSRGTPRIVNRLLKRVRDYAQVRGDGIITKKTVQEALALEGVDEKGLTNLDCRYLKTVIEFYNGGPVGVEAIAATLQEESDTLVDVVEPFLLKIGLIMRTSSGRKASEEAYKHLYKNCDRRP</sequence>
<dbReference type="GO" id="GO:0009378">
    <property type="term" value="F:four-way junction helicase activity"/>
    <property type="evidence" value="ECO:0007669"/>
    <property type="project" value="InterPro"/>
</dbReference>
<dbReference type="EC" id="3.6.4.-" evidence="9"/>
<reference evidence="11" key="1">
    <citation type="journal article" date="2011" name="Environ. Microbiol.">
        <title>Genomic insights into the metabolic potential of the polycyclic aromatic hydrocarbon degrading sulfate-reducing Deltaproteobacterium N47.</title>
        <authorList>
            <person name="Bergmann F."/>
            <person name="Selesi D."/>
            <person name="Weinmaier T."/>
            <person name="Tischler P."/>
            <person name="Rattei T."/>
            <person name="Meckenstock R.U."/>
        </authorList>
    </citation>
    <scope>NUCLEOTIDE SEQUENCE</scope>
</reference>
<protein>
    <recommendedName>
        <fullName evidence="9">Holliday junction branch migration complex subunit RuvB</fullName>
        <ecNumber evidence="9">3.6.4.-</ecNumber>
    </recommendedName>
</protein>
<feature type="binding site" evidence="9">
    <location>
        <position position="329"/>
    </location>
    <ligand>
        <name>DNA</name>
        <dbReference type="ChEBI" id="CHEBI:16991"/>
    </ligand>
</feature>
<dbReference type="CDD" id="cd00009">
    <property type="entry name" value="AAA"/>
    <property type="match status" value="1"/>
</dbReference>
<dbReference type="InterPro" id="IPR036388">
    <property type="entry name" value="WH-like_DNA-bd_sf"/>
</dbReference>
<comment type="subcellular location">
    <subcellularLocation>
        <location evidence="9">Cytoplasm</location>
    </subcellularLocation>
</comment>
<dbReference type="SMART" id="SM00382">
    <property type="entry name" value="AAA"/>
    <property type="match status" value="1"/>
</dbReference>
<dbReference type="InterPro" id="IPR036390">
    <property type="entry name" value="WH_DNA-bd_sf"/>
</dbReference>
<feature type="binding site" evidence="9">
    <location>
        <position position="39"/>
    </location>
    <ligand>
        <name>ATP</name>
        <dbReference type="ChEBI" id="CHEBI:30616"/>
    </ligand>
</feature>
<evidence type="ECO:0000256" key="8">
    <source>
        <dbReference type="ARBA" id="ARBA00023204"/>
    </source>
</evidence>
<evidence type="ECO:0000256" key="3">
    <source>
        <dbReference type="ARBA" id="ARBA00022763"/>
    </source>
</evidence>
<feature type="binding site" evidence="9">
    <location>
        <position position="200"/>
    </location>
    <ligand>
        <name>ATP</name>
        <dbReference type="ChEBI" id="CHEBI:30616"/>
    </ligand>
</feature>